<name>A0ABS9BAP5_9GAMM</name>
<dbReference type="InterPro" id="IPR036526">
    <property type="entry name" value="C-N_Hydrolase_sf"/>
</dbReference>
<evidence type="ECO:0000259" key="2">
    <source>
        <dbReference type="PROSITE" id="PS50263"/>
    </source>
</evidence>
<accession>A0ABS9BAP5</accession>
<evidence type="ECO:0000313" key="4">
    <source>
        <dbReference type="Proteomes" id="UP001320154"/>
    </source>
</evidence>
<gene>
    <name evidence="3" type="ORF">HOP60_19910</name>
</gene>
<dbReference type="InterPro" id="IPR050345">
    <property type="entry name" value="Aliph_Amidase/BUP"/>
</dbReference>
<proteinExistence type="predicted"/>
<dbReference type="SUPFAM" id="SSF56317">
    <property type="entry name" value="Carbon-nitrogen hydrolase"/>
    <property type="match status" value="2"/>
</dbReference>
<dbReference type="EMBL" id="JABFTQ010000017">
    <property type="protein sequence ID" value="MCE8048983.1"/>
    <property type="molecule type" value="Genomic_DNA"/>
</dbReference>
<feature type="domain" description="CN hydrolase" evidence="2">
    <location>
        <begin position="3"/>
        <end position="239"/>
    </location>
</feature>
<keyword evidence="1" id="KW-0378">Hydrolase</keyword>
<dbReference type="Pfam" id="PF00795">
    <property type="entry name" value="CN_hydrolase"/>
    <property type="match status" value="2"/>
</dbReference>
<dbReference type="PANTHER" id="PTHR43674">
    <property type="entry name" value="NITRILASE C965.09-RELATED"/>
    <property type="match status" value="1"/>
</dbReference>
<evidence type="ECO:0000256" key="1">
    <source>
        <dbReference type="ARBA" id="ARBA00022801"/>
    </source>
</evidence>
<dbReference type="Gene3D" id="3.60.110.10">
    <property type="entry name" value="Carbon-nitrogen hydrolase"/>
    <property type="match status" value="2"/>
</dbReference>
<organism evidence="3 4">
    <name type="scientific">Billgrantia desiderata</name>
    <dbReference type="NCBI Taxonomy" id="52021"/>
    <lineage>
        <taxon>Bacteria</taxon>
        <taxon>Pseudomonadati</taxon>
        <taxon>Pseudomonadota</taxon>
        <taxon>Gammaproteobacteria</taxon>
        <taxon>Oceanospirillales</taxon>
        <taxon>Halomonadaceae</taxon>
        <taxon>Billgrantia</taxon>
    </lineage>
</organism>
<protein>
    <submittedName>
        <fullName evidence="3">Amidohydrolase</fullName>
    </submittedName>
</protein>
<dbReference type="RefSeq" id="WP_234251491.1">
    <property type="nucleotide sequence ID" value="NZ_JABFTQ010000017.1"/>
</dbReference>
<evidence type="ECO:0000313" key="3">
    <source>
        <dbReference type="EMBL" id="MCE8048983.1"/>
    </source>
</evidence>
<comment type="caution">
    <text evidence="3">The sequence shown here is derived from an EMBL/GenBank/DDBJ whole genome shotgun (WGS) entry which is preliminary data.</text>
</comment>
<feature type="domain" description="CN hydrolase" evidence="2">
    <location>
        <begin position="285"/>
        <end position="532"/>
    </location>
</feature>
<dbReference type="PROSITE" id="PS50263">
    <property type="entry name" value="CN_HYDROLASE"/>
    <property type="match status" value="2"/>
</dbReference>
<dbReference type="PANTHER" id="PTHR43674:SF2">
    <property type="entry name" value="BETA-UREIDOPROPIONASE"/>
    <property type="match status" value="1"/>
</dbReference>
<sequence>MSYLAAAVQFEPEMFAKPRNITELSRLIEEAVAAGARLVVTPEMGLTGYCWYDREEVASEVEPVPGPATEHFTALATRLGCYIVLGLAEVDLVTGLYYNTAVLVGPEGYVGKHRKSHPYIAEPKWAASGDSGHQVFDTALGRLALLICMDIHFLETARLVALQGAEVICHISNWLAERTPAPYWISRARENGCYLIESNRWGLERGVQFSGGSCIIDPDGHIQVSRDGGDGIVLGEIDPDCVTGPRTTERRPALYHELLHQTYAWNPLEFFALYDHAPLPEGKKSQIAVAQLAEGGSLEVNLQRCLALAEEADAELVVFPELALTGLMVGGKGAISRHHSAFEALRYSAERRGQYYVVGFAEAEEGRCYNAAALVGPEGVVVVYRKIHLSEHDRDWATPGEHWVSCDLPLGRLGLLIGNDADFPEAGRILALRGCDLIACSAAVREGFHSAHPGTAIEQDASIPTGADPYHWHHYRVRGGENNCYFAFANLYMPEAGMWGLSGIFGPETFRFPRREALFTGETGIVRLEIDNRNLASPYPTNVVRRKDLVAMRLPHHYASLVAPLPLEHLRDPDRG</sequence>
<dbReference type="InterPro" id="IPR003010">
    <property type="entry name" value="C-N_Hydrolase"/>
</dbReference>
<reference evidence="3 4" key="1">
    <citation type="journal article" date="2021" name="Front. Microbiol.">
        <title>Aerobic Denitrification and Heterotrophic Sulfur Oxidation in the Genus Halomonas Revealed by Six Novel Species Characterizations and Genome-Based Analysis.</title>
        <authorList>
            <person name="Wang L."/>
            <person name="Shao Z."/>
        </authorList>
    </citation>
    <scope>NUCLEOTIDE SEQUENCE [LARGE SCALE GENOMIC DNA]</scope>
    <source>
        <strain evidence="3 4">MCCC 1A05748</strain>
    </source>
</reference>
<keyword evidence="4" id="KW-1185">Reference proteome</keyword>
<dbReference type="Proteomes" id="UP001320154">
    <property type="component" value="Unassembled WGS sequence"/>
</dbReference>